<proteinExistence type="predicted"/>
<dbReference type="Proteomes" id="UP000034837">
    <property type="component" value="Unassembled WGS sequence"/>
</dbReference>
<accession>A0A0G1A6L5</accession>
<evidence type="ECO:0000313" key="2">
    <source>
        <dbReference type="Proteomes" id="UP000034837"/>
    </source>
</evidence>
<reference evidence="1 2" key="1">
    <citation type="journal article" date="2015" name="Nature">
        <title>rRNA introns, odd ribosomes, and small enigmatic genomes across a large radiation of phyla.</title>
        <authorList>
            <person name="Brown C.T."/>
            <person name="Hug L.A."/>
            <person name="Thomas B.C."/>
            <person name="Sharon I."/>
            <person name="Castelle C.J."/>
            <person name="Singh A."/>
            <person name="Wilkins M.J."/>
            <person name="Williams K.H."/>
            <person name="Banfield J.F."/>
        </authorList>
    </citation>
    <scope>NUCLEOTIDE SEQUENCE [LARGE SCALE GENOMIC DNA]</scope>
</reference>
<name>A0A0G1A6L5_9BACT</name>
<dbReference type="EMBL" id="LCDO01000008">
    <property type="protein sequence ID" value="KKS56650.1"/>
    <property type="molecule type" value="Genomic_DNA"/>
</dbReference>
<gene>
    <name evidence="1" type="ORF">UV20_C0008G0026</name>
</gene>
<protein>
    <submittedName>
        <fullName evidence="1">Uncharacterized protein</fullName>
    </submittedName>
</protein>
<comment type="caution">
    <text evidence="1">The sequence shown here is derived from an EMBL/GenBank/DDBJ whole genome shotgun (WGS) entry which is preliminary data.</text>
</comment>
<organism evidence="1 2">
    <name type="scientific">Candidatus Magasanikbacteria bacterium GW2011_GWA2_42_32</name>
    <dbReference type="NCBI Taxonomy" id="1619039"/>
    <lineage>
        <taxon>Bacteria</taxon>
        <taxon>Candidatus Magasanikiibacteriota</taxon>
    </lineage>
</organism>
<dbReference type="AlphaFoldDB" id="A0A0G1A6L5"/>
<evidence type="ECO:0000313" key="1">
    <source>
        <dbReference type="EMBL" id="KKS56650.1"/>
    </source>
</evidence>
<sequence>MRKLVFYPLPQSRLFNFIKAPSGVIYSTELDEDYPIFSFDAGVEVLKDLLKDKFSFKHPEVTQIYKEMREADLAADFISLGIKIMNIQLPENINRQGFRVIFNFDDSIALPRGGVYYHRRLLFRFNNLFRSLLKLNRLVEKGLMTPEIAVYIFQEMVVNNVPMTIAEAKERMKNFNPVENFVQAVNRIFRIFPERGNTAPSAN</sequence>